<dbReference type="EnsemblMetazoa" id="ISCW014170-RA">
    <property type="protein sequence ID" value="ISCW014170-PA"/>
    <property type="gene ID" value="ISCW014170"/>
</dbReference>
<proteinExistence type="predicted"/>
<evidence type="ECO:0000313" key="1">
    <source>
        <dbReference type="EMBL" id="EEC19382.1"/>
    </source>
</evidence>
<gene>
    <name evidence="1" type="ORF">IscW_ISCW014170</name>
</gene>
<organism>
    <name type="scientific">Ixodes scapularis</name>
    <name type="common">Black-legged tick</name>
    <name type="synonym">Deer tick</name>
    <dbReference type="NCBI Taxonomy" id="6945"/>
    <lineage>
        <taxon>Eukaryota</taxon>
        <taxon>Metazoa</taxon>
        <taxon>Ecdysozoa</taxon>
        <taxon>Arthropoda</taxon>
        <taxon>Chelicerata</taxon>
        <taxon>Arachnida</taxon>
        <taxon>Acari</taxon>
        <taxon>Parasitiformes</taxon>
        <taxon>Ixodida</taxon>
        <taxon>Ixodoidea</taxon>
        <taxon>Ixodidae</taxon>
        <taxon>Ixodinae</taxon>
        <taxon>Ixodes</taxon>
    </lineage>
</organism>
<protein>
    <submittedName>
        <fullName evidence="1 2">Uncharacterized protein</fullName>
    </submittedName>
</protein>
<sequence length="138" mass="14948">STASADVMMTYLVCRDEYENGTGDGKPDAWIPLIHSRTMAPAKNARANKNELLASLVRAKPSIWDQRSMNADLRWSAWELDLLGGAERIVVSLARSEVCACVSIRSGVRTVGSDDSAVHLSRALGEHQTPLCGHTNGI</sequence>
<dbReference type="AlphaFoldDB" id="B7QKL0"/>
<dbReference type="HOGENOM" id="CLU_1860214_0_0_1"/>
<dbReference type="Proteomes" id="UP000001555">
    <property type="component" value="Unassembled WGS sequence"/>
</dbReference>
<reference evidence="2" key="2">
    <citation type="submission" date="2020-05" db="UniProtKB">
        <authorList>
            <consortium name="EnsemblMetazoa"/>
        </authorList>
    </citation>
    <scope>IDENTIFICATION</scope>
    <source>
        <strain evidence="2">wikel</strain>
    </source>
</reference>
<dbReference type="EMBL" id="DS960846">
    <property type="protein sequence ID" value="EEC19382.1"/>
    <property type="molecule type" value="Genomic_DNA"/>
</dbReference>
<name>B7QKL0_IXOSC</name>
<dbReference type="PaxDb" id="6945-B7QKL0"/>
<accession>B7QKL0</accession>
<evidence type="ECO:0000313" key="3">
    <source>
        <dbReference type="Proteomes" id="UP000001555"/>
    </source>
</evidence>
<dbReference type="EMBL" id="ABJB010119987">
    <property type="status" value="NOT_ANNOTATED_CDS"/>
    <property type="molecule type" value="Genomic_DNA"/>
</dbReference>
<reference evidence="1 3" key="1">
    <citation type="submission" date="2008-03" db="EMBL/GenBank/DDBJ databases">
        <title>Annotation of Ixodes scapularis.</title>
        <authorList>
            <consortium name="Ixodes scapularis Genome Project Consortium"/>
            <person name="Caler E."/>
            <person name="Hannick L.I."/>
            <person name="Bidwell S."/>
            <person name="Joardar V."/>
            <person name="Thiagarajan M."/>
            <person name="Amedeo P."/>
            <person name="Galinsky K.J."/>
            <person name="Schobel S."/>
            <person name="Inman J."/>
            <person name="Hostetler J."/>
            <person name="Miller J."/>
            <person name="Hammond M."/>
            <person name="Megy K."/>
            <person name="Lawson D."/>
            <person name="Kodira C."/>
            <person name="Sutton G."/>
            <person name="Meyer J."/>
            <person name="Hill C.A."/>
            <person name="Birren B."/>
            <person name="Nene V."/>
            <person name="Collins F."/>
            <person name="Alarcon-Chaidez F."/>
            <person name="Wikel S."/>
            <person name="Strausberg R."/>
        </authorList>
    </citation>
    <scope>NUCLEOTIDE SEQUENCE [LARGE SCALE GENOMIC DNA]</scope>
    <source>
        <strain evidence="3">Wikel</strain>
        <strain evidence="1">Wikel colony</strain>
    </source>
</reference>
<feature type="non-terminal residue" evidence="1">
    <location>
        <position position="1"/>
    </location>
</feature>
<dbReference type="InParanoid" id="B7QKL0"/>
<evidence type="ECO:0000313" key="2">
    <source>
        <dbReference type="EnsemblMetazoa" id="ISCW014170-PA"/>
    </source>
</evidence>
<keyword evidence="3" id="KW-1185">Reference proteome</keyword>
<dbReference type="VEuPathDB" id="VectorBase:ISCW014170"/>